<organism evidence="2">
    <name type="scientific">Rothia mucilaginosa</name>
    <dbReference type="NCBI Taxonomy" id="43675"/>
    <lineage>
        <taxon>Bacteria</taxon>
        <taxon>Bacillati</taxon>
        <taxon>Actinomycetota</taxon>
        <taxon>Actinomycetes</taxon>
        <taxon>Micrococcales</taxon>
        <taxon>Micrococcaceae</taxon>
        <taxon>Rothia</taxon>
    </lineage>
</organism>
<name>A0A0K2RZ92_9MICC</name>
<dbReference type="EMBL" id="AP014938">
    <property type="protein sequence ID" value="BAS19912.1"/>
    <property type="molecule type" value="Genomic_DNA"/>
</dbReference>
<dbReference type="Proteomes" id="UP000066203">
    <property type="component" value="Chromosome"/>
</dbReference>
<reference evidence="3" key="1">
    <citation type="submission" date="2015-08" db="EMBL/GenBank/DDBJ databases">
        <title>Complete genome sequence of Rothia mucilaginosa strain NUM-Rm6536.</title>
        <authorList>
            <person name="Nambu T."/>
        </authorList>
    </citation>
    <scope>NUCLEOTIDE SEQUENCE [LARGE SCALE GENOMIC DNA]</scope>
    <source>
        <strain evidence="3">NUM-Rm6536</strain>
    </source>
</reference>
<sequence length="41" mass="4730">MSRTSKPVQRIPQKNSRTLPVRIYRVNTKDGYDDSSPGSFF</sequence>
<accession>A0A0K2RZ92</accession>
<proteinExistence type="predicted"/>
<feature type="region of interest" description="Disordered" evidence="1">
    <location>
        <begin position="1"/>
        <end position="21"/>
    </location>
</feature>
<protein>
    <submittedName>
        <fullName evidence="2">Uncharacterized protein</fullName>
    </submittedName>
</protein>
<gene>
    <name evidence="2" type="ORF">RM6536_0665</name>
</gene>
<evidence type="ECO:0000313" key="3">
    <source>
        <dbReference type="Proteomes" id="UP000066203"/>
    </source>
</evidence>
<dbReference type="AlphaFoldDB" id="A0A0K2RZ92"/>
<feature type="compositionally biased region" description="Polar residues" evidence="1">
    <location>
        <begin position="1"/>
        <end position="18"/>
    </location>
</feature>
<evidence type="ECO:0000256" key="1">
    <source>
        <dbReference type="SAM" id="MobiDB-lite"/>
    </source>
</evidence>
<evidence type="ECO:0000313" key="2">
    <source>
        <dbReference type="EMBL" id="BAS19912.1"/>
    </source>
</evidence>